<feature type="transmembrane region" description="Helical" evidence="1">
    <location>
        <begin position="247"/>
        <end position="270"/>
    </location>
</feature>
<keyword evidence="1" id="KW-0472">Membrane</keyword>
<feature type="transmembrane region" description="Helical" evidence="1">
    <location>
        <begin position="282"/>
        <end position="301"/>
    </location>
</feature>
<feature type="transmembrane region" description="Helical" evidence="1">
    <location>
        <begin position="168"/>
        <end position="188"/>
    </location>
</feature>
<protein>
    <submittedName>
        <fullName evidence="3">MFS transporter</fullName>
    </submittedName>
</protein>
<feature type="transmembrane region" description="Helical" evidence="1">
    <location>
        <begin position="377"/>
        <end position="398"/>
    </location>
</feature>
<feature type="transmembrane region" description="Helical" evidence="1">
    <location>
        <begin position="313"/>
        <end position="336"/>
    </location>
</feature>
<comment type="caution">
    <text evidence="3">The sequence shown here is derived from an EMBL/GenBank/DDBJ whole genome shotgun (WGS) entry which is preliminary data.</text>
</comment>
<feature type="transmembrane region" description="Helical" evidence="1">
    <location>
        <begin position="139"/>
        <end position="156"/>
    </location>
</feature>
<feature type="transmembrane region" description="Helical" evidence="1">
    <location>
        <begin position="342"/>
        <end position="365"/>
    </location>
</feature>
<feature type="domain" description="Major facilitator superfamily (MFS) profile" evidence="2">
    <location>
        <begin position="245"/>
        <end position="443"/>
    </location>
</feature>
<dbReference type="EMBL" id="JBHTAR010000011">
    <property type="protein sequence ID" value="MFC7199488.1"/>
    <property type="molecule type" value="Genomic_DNA"/>
</dbReference>
<dbReference type="Proteomes" id="UP001596447">
    <property type="component" value="Unassembled WGS sequence"/>
</dbReference>
<accession>A0ABD5Z2U5</accession>
<keyword evidence="4" id="KW-1185">Reference proteome</keyword>
<keyword evidence="1" id="KW-1133">Transmembrane helix</keyword>
<dbReference type="SUPFAM" id="SSF103473">
    <property type="entry name" value="MFS general substrate transporter"/>
    <property type="match status" value="1"/>
</dbReference>
<dbReference type="PANTHER" id="PTHR23518">
    <property type="entry name" value="C-METHYLTRANSFERASE"/>
    <property type="match status" value="1"/>
</dbReference>
<feature type="transmembrane region" description="Helical" evidence="1">
    <location>
        <begin position="9"/>
        <end position="32"/>
    </location>
</feature>
<feature type="transmembrane region" description="Helical" evidence="1">
    <location>
        <begin position="71"/>
        <end position="89"/>
    </location>
</feature>
<feature type="transmembrane region" description="Helical" evidence="1">
    <location>
        <begin position="38"/>
        <end position="59"/>
    </location>
</feature>
<evidence type="ECO:0000256" key="1">
    <source>
        <dbReference type="SAM" id="Phobius"/>
    </source>
</evidence>
<dbReference type="PANTHER" id="PTHR23518:SF2">
    <property type="entry name" value="MAJOR FACILITATOR SUPERFAMILY TRANSPORTER"/>
    <property type="match status" value="1"/>
</dbReference>
<name>A0ABD5Z2U5_9EURY</name>
<reference evidence="3 4" key="1">
    <citation type="journal article" date="2019" name="Int. J. Syst. Evol. Microbiol.">
        <title>The Global Catalogue of Microorganisms (GCM) 10K type strain sequencing project: providing services to taxonomists for standard genome sequencing and annotation.</title>
        <authorList>
            <consortium name="The Broad Institute Genomics Platform"/>
            <consortium name="The Broad Institute Genome Sequencing Center for Infectious Disease"/>
            <person name="Wu L."/>
            <person name="Ma J."/>
        </authorList>
    </citation>
    <scope>NUCLEOTIDE SEQUENCE [LARGE SCALE GENOMIC DNA]</scope>
    <source>
        <strain evidence="3 4">XZGYJ-43</strain>
    </source>
</reference>
<evidence type="ECO:0000313" key="3">
    <source>
        <dbReference type="EMBL" id="MFC7199488.1"/>
    </source>
</evidence>
<dbReference type="InterPro" id="IPR020846">
    <property type="entry name" value="MFS_dom"/>
</dbReference>
<dbReference type="Gene3D" id="1.20.1250.20">
    <property type="entry name" value="MFS general substrate transporter like domains"/>
    <property type="match status" value="1"/>
</dbReference>
<gene>
    <name evidence="3" type="ORF">ACFQJ9_08700</name>
</gene>
<sequence length="443" mass="45920">MSQSSDRWLYAWSAGYAAVGAASILVPLYAISLGAGPFVVGLIAATGAFAGVPSALLWGRLATKTGRYRPFVLLSLGASALAFGVLPLVENVWYVVLANALLIFASAAAAPVLTLLVVSGVPEAGWDGRIGFLNQQQGYGWLIGLLAGAGWSALVGGRLVDAQTAQQWFFFLSAGTTGVATVLAWRWLPGRPDVTMARFGRSTETVERLIRGSGRAFRITPFAGLRSFWAIRRLDPRAFAKRLSPELAAYLAAVFFAFTGFAVFFGPITVFLTGPLSIGSDGVFVLFLVSSALSAVGYGWAGRLSATRGPHRVQLGALGVRVVLFPAVGFVTLLALDPFAVLLPVFALVGLTWAFVAVTATTIVTRLAPPAIRGDALGAYSALGGVATGVGSLLGGWLAGSVSYRAAFGVAGGLVLVGGALALAEYRESGGHATDAEMGENSV</sequence>
<proteinExistence type="predicted"/>
<evidence type="ECO:0000259" key="2">
    <source>
        <dbReference type="PROSITE" id="PS50850"/>
    </source>
</evidence>
<organism evidence="3 4">
    <name type="scientific">Halospeciosus flavus</name>
    <dbReference type="NCBI Taxonomy" id="3032283"/>
    <lineage>
        <taxon>Archaea</taxon>
        <taxon>Methanobacteriati</taxon>
        <taxon>Methanobacteriota</taxon>
        <taxon>Stenosarchaea group</taxon>
        <taxon>Halobacteria</taxon>
        <taxon>Halobacteriales</taxon>
        <taxon>Halobacteriaceae</taxon>
        <taxon>Halospeciosus</taxon>
    </lineage>
</organism>
<dbReference type="RefSeq" id="WP_279529419.1">
    <property type="nucleotide sequence ID" value="NZ_CP122312.1"/>
</dbReference>
<dbReference type="AlphaFoldDB" id="A0ABD5Z2U5"/>
<feature type="transmembrane region" description="Helical" evidence="1">
    <location>
        <begin position="95"/>
        <end position="118"/>
    </location>
</feature>
<feature type="transmembrane region" description="Helical" evidence="1">
    <location>
        <begin position="404"/>
        <end position="424"/>
    </location>
</feature>
<dbReference type="Pfam" id="PF07690">
    <property type="entry name" value="MFS_1"/>
    <property type="match status" value="1"/>
</dbReference>
<dbReference type="InterPro" id="IPR036259">
    <property type="entry name" value="MFS_trans_sf"/>
</dbReference>
<keyword evidence="1" id="KW-0812">Transmembrane</keyword>
<dbReference type="PROSITE" id="PS50850">
    <property type="entry name" value="MFS"/>
    <property type="match status" value="1"/>
</dbReference>
<dbReference type="InterPro" id="IPR011701">
    <property type="entry name" value="MFS"/>
</dbReference>
<evidence type="ECO:0000313" key="4">
    <source>
        <dbReference type="Proteomes" id="UP001596447"/>
    </source>
</evidence>